<organism evidence="1 2">
    <name type="scientific">Caenorhabditis angaria</name>
    <dbReference type="NCBI Taxonomy" id="860376"/>
    <lineage>
        <taxon>Eukaryota</taxon>
        <taxon>Metazoa</taxon>
        <taxon>Ecdysozoa</taxon>
        <taxon>Nematoda</taxon>
        <taxon>Chromadorea</taxon>
        <taxon>Rhabditida</taxon>
        <taxon>Rhabditina</taxon>
        <taxon>Rhabditomorpha</taxon>
        <taxon>Rhabditoidea</taxon>
        <taxon>Rhabditidae</taxon>
        <taxon>Peloderinae</taxon>
        <taxon>Caenorhabditis</taxon>
    </lineage>
</organism>
<evidence type="ECO:0000313" key="1">
    <source>
        <dbReference type="EMBL" id="CAI5447123.1"/>
    </source>
</evidence>
<proteinExistence type="predicted"/>
<comment type="caution">
    <text evidence="1">The sequence shown here is derived from an EMBL/GenBank/DDBJ whole genome shotgun (WGS) entry which is preliminary data.</text>
</comment>
<name>A0A9P1ILK1_9PELO</name>
<dbReference type="AlphaFoldDB" id="A0A9P1ILK1"/>
<gene>
    <name evidence="1" type="ORF">CAMP_LOCUS9760</name>
</gene>
<reference evidence="1" key="1">
    <citation type="submission" date="2022-11" db="EMBL/GenBank/DDBJ databases">
        <authorList>
            <person name="Kikuchi T."/>
        </authorList>
    </citation>
    <scope>NUCLEOTIDE SEQUENCE</scope>
    <source>
        <strain evidence="1">PS1010</strain>
    </source>
</reference>
<accession>A0A9P1ILK1</accession>
<evidence type="ECO:0000313" key="2">
    <source>
        <dbReference type="Proteomes" id="UP001152747"/>
    </source>
</evidence>
<protein>
    <submittedName>
        <fullName evidence="1">Uncharacterized protein</fullName>
    </submittedName>
</protein>
<keyword evidence="2" id="KW-1185">Reference proteome</keyword>
<sequence>MNFTDNSQVWQLRDIQKLSPDDERTKTRIITLLQTIGSFDNCRELLWRTIVPILKSSREKLDFVQSLLNTGHFSRYDMFKNLLDLECDILNYRELFTIISQESLDVHVAMMMELMFKQMNKNDKKNFCALLRNLREDFMKLSEAYIYQSLEASFLNLDNENEKIIEVLEDYITIFGKEKLVKFMVPRLDLIFDKDAEFAIRFAKTLLNNNHVQSGYYQTTRQNITAQLLRNLEIEVSKQYIEIEKIQLAIELVNSFVNLESISQPIFEAICEKMLRIERNSQVRNNTFTISSKNFTRRIQTQDCIPMDGVFTMDNTFEFFNRNRTISLNRYLTQLTRIREENVAANIERIVNFNKVTDSFTHVELHSALLKCFLAITDESVLKIRFEFLRREIDCIEVLNNWLKESKCLRDWILIAKFMTAININDGIFKPAATLLTIIMNTNLKLEDVLTIKSILEPIRYSVLEEAGRIFVEMKNTKDVLRELHGWKFLETSKKLANFLARKSFNKLLLIRIDLLVNAELVTKTRYKLSLAQCGFHVNNEHQINPADNRENEVIVDGIFKYMHREIFQENVTRKEIEVAVQIFKNFVEIDTQTFWIYFDLPSFEWLRTCDWSHPNDWNLRQKIHDIFDQNKLHSTEPTFGSDFEIVSIPRAHQFANGGPDYFRWRDPS</sequence>
<dbReference type="Proteomes" id="UP001152747">
    <property type="component" value="Unassembled WGS sequence"/>
</dbReference>
<dbReference type="EMBL" id="CANHGI010000004">
    <property type="protein sequence ID" value="CAI5447123.1"/>
    <property type="molecule type" value="Genomic_DNA"/>
</dbReference>